<dbReference type="PANTHER" id="PTHR30011">
    <property type="entry name" value="ALKANESULFONATE MONOOXYGENASE-RELATED"/>
    <property type="match status" value="1"/>
</dbReference>
<feature type="domain" description="Luciferase-like" evidence="5">
    <location>
        <begin position="15"/>
        <end position="151"/>
    </location>
</feature>
<evidence type="ECO:0000256" key="2">
    <source>
        <dbReference type="ARBA" id="ARBA00022643"/>
    </source>
</evidence>
<dbReference type="Gene3D" id="3.20.20.30">
    <property type="entry name" value="Luciferase-like domain"/>
    <property type="match status" value="1"/>
</dbReference>
<dbReference type="STRING" id="310780.SAMN05216267_1002273"/>
<evidence type="ECO:0000313" key="6">
    <source>
        <dbReference type="EMBL" id="SEN20470.1"/>
    </source>
</evidence>
<evidence type="ECO:0000313" key="7">
    <source>
        <dbReference type="Proteomes" id="UP000181951"/>
    </source>
</evidence>
<keyword evidence="1" id="KW-0285">Flavoprotein</keyword>
<dbReference type="Proteomes" id="UP000181951">
    <property type="component" value="Unassembled WGS sequence"/>
</dbReference>
<organism evidence="6 7">
    <name type="scientific">Actinacidiphila rubida</name>
    <dbReference type="NCBI Taxonomy" id="310780"/>
    <lineage>
        <taxon>Bacteria</taxon>
        <taxon>Bacillati</taxon>
        <taxon>Actinomycetota</taxon>
        <taxon>Actinomycetes</taxon>
        <taxon>Kitasatosporales</taxon>
        <taxon>Streptomycetaceae</taxon>
        <taxon>Actinacidiphila</taxon>
    </lineage>
</organism>
<dbReference type="AlphaFoldDB" id="A0A1H8EM64"/>
<keyword evidence="4 6" id="KW-0503">Monooxygenase</keyword>
<dbReference type="SUPFAM" id="SSF51679">
    <property type="entry name" value="Bacterial luciferase-like"/>
    <property type="match status" value="1"/>
</dbReference>
<evidence type="ECO:0000256" key="3">
    <source>
        <dbReference type="ARBA" id="ARBA00023002"/>
    </source>
</evidence>
<evidence type="ECO:0000256" key="4">
    <source>
        <dbReference type="ARBA" id="ARBA00023033"/>
    </source>
</evidence>
<keyword evidence="3" id="KW-0560">Oxidoreductase</keyword>
<name>A0A1H8EM64_9ACTN</name>
<keyword evidence="2" id="KW-0288">FMN</keyword>
<dbReference type="PANTHER" id="PTHR30011:SF16">
    <property type="entry name" value="C2H2 FINGER DOMAIN TRANSCRIPTION FACTOR (EUROFUNG)-RELATED"/>
    <property type="match status" value="1"/>
</dbReference>
<dbReference type="GO" id="GO:0004497">
    <property type="term" value="F:monooxygenase activity"/>
    <property type="evidence" value="ECO:0007669"/>
    <property type="project" value="UniProtKB-KW"/>
</dbReference>
<dbReference type="RefSeq" id="WP_069466221.1">
    <property type="nucleotide sequence ID" value="NZ_FODD01000002.1"/>
</dbReference>
<evidence type="ECO:0000256" key="1">
    <source>
        <dbReference type="ARBA" id="ARBA00022630"/>
    </source>
</evidence>
<dbReference type="EMBL" id="FODD01000002">
    <property type="protein sequence ID" value="SEN20470.1"/>
    <property type="molecule type" value="Genomic_DNA"/>
</dbReference>
<accession>A0A1H8EM64</accession>
<keyword evidence="7" id="KW-1185">Reference proteome</keyword>
<dbReference type="InterPro" id="IPR036661">
    <property type="entry name" value="Luciferase-like_sf"/>
</dbReference>
<dbReference type="GO" id="GO:0016705">
    <property type="term" value="F:oxidoreductase activity, acting on paired donors, with incorporation or reduction of molecular oxygen"/>
    <property type="evidence" value="ECO:0007669"/>
    <property type="project" value="InterPro"/>
</dbReference>
<gene>
    <name evidence="6" type="ORF">SAMN05216267_1002273</name>
</gene>
<dbReference type="InterPro" id="IPR011251">
    <property type="entry name" value="Luciferase-like_dom"/>
</dbReference>
<dbReference type="OrthoDB" id="4074025at2"/>
<protein>
    <submittedName>
        <fullName evidence="6">Luciferase-like monooxygenase</fullName>
    </submittedName>
</protein>
<dbReference type="InterPro" id="IPR051260">
    <property type="entry name" value="Diverse_substr_monoxygenases"/>
</dbReference>
<evidence type="ECO:0000259" key="5">
    <source>
        <dbReference type="Pfam" id="PF00296"/>
    </source>
</evidence>
<reference evidence="6 7" key="1">
    <citation type="submission" date="2016-10" db="EMBL/GenBank/DDBJ databases">
        <authorList>
            <person name="de Groot N.N."/>
        </authorList>
    </citation>
    <scope>NUCLEOTIDE SEQUENCE [LARGE SCALE GENOMIC DNA]</scope>
    <source>
        <strain evidence="6 7">CGMCC 4.2026</strain>
    </source>
</reference>
<dbReference type="Pfam" id="PF00296">
    <property type="entry name" value="Bac_luciferase"/>
    <property type="match status" value="1"/>
</dbReference>
<sequence>MVTVGLRYLNVGSRSPVYLRELAIAAEEAGLDSLWVSDHIGPTPDVPAPLAADPRRPAVRVADPIFADPLVCLGYLAAVTERIALGTAVLILPLRHPRVIAMHVASLRQLSGGRVLLGVGCGWLEPEFRALGVDFAARGRLTDRCLDMLRADPTVAGVPLVVGGESTAAVRRALRSGDSFFPTGTGRFALVRAVREARAGMHVTLGVRADGLDAADAMAVADRVVLPVRHDQGPTGPLAVRVPEDVAVAVSRLRNSG</sequence>
<proteinExistence type="predicted"/>